<dbReference type="Gene3D" id="3.40.50.720">
    <property type="entry name" value="NAD(P)-binding Rossmann-like Domain"/>
    <property type="match status" value="1"/>
</dbReference>
<dbReference type="Pfam" id="PF00106">
    <property type="entry name" value="adh_short"/>
    <property type="match status" value="1"/>
</dbReference>
<dbReference type="EMBL" id="JAHMHR010000033">
    <property type="protein sequence ID" value="KAK1673082.1"/>
    <property type="molecule type" value="Genomic_DNA"/>
</dbReference>
<evidence type="ECO:0000256" key="1">
    <source>
        <dbReference type="ARBA" id="ARBA00006484"/>
    </source>
</evidence>
<protein>
    <recommendedName>
        <fullName evidence="6">Short chain dehydrogenase</fullName>
    </recommendedName>
</protein>
<dbReference type="InterPro" id="IPR002347">
    <property type="entry name" value="SDR_fam"/>
</dbReference>
<evidence type="ECO:0000313" key="4">
    <source>
        <dbReference type="EMBL" id="KAK1673082.1"/>
    </source>
</evidence>
<dbReference type="GO" id="GO:0016614">
    <property type="term" value="F:oxidoreductase activity, acting on CH-OH group of donors"/>
    <property type="evidence" value="ECO:0007669"/>
    <property type="project" value="UniProtKB-ARBA"/>
</dbReference>
<proteinExistence type="inferred from homology"/>
<accession>A0AAJ0AIN4</accession>
<dbReference type="PRINTS" id="PR00080">
    <property type="entry name" value="SDRFAMILY"/>
</dbReference>
<sequence length="277" mass="28832">MSSTSPAQESWSLVGKTAIVTGASRGIGQAIAIHLARKGLSKLAITYASNSDAAQKTLDECRRLGVESAIAIQADALDPSFGTKIVSQTLQQLSPTSIDILVNNAVLSDYSKVEPINDTTLPVFLQVMQANVFAPISLTTAVIPHLPPQGGGRVIAISSVLAYQANSDPTMTYGASKAAFQSYTRSLAEAFGKTTKATFNSVIVGLTATDSVNNSKDLLPAGYLDGQIRNTTAADRIGVPEDIAYIVGFLASEEGRWVNGAAVSANGGNRLVMAALG</sequence>
<keyword evidence="5" id="KW-1185">Reference proteome</keyword>
<evidence type="ECO:0000256" key="2">
    <source>
        <dbReference type="ARBA" id="ARBA00023002"/>
    </source>
</evidence>
<dbReference type="Proteomes" id="UP001224890">
    <property type="component" value="Unassembled WGS sequence"/>
</dbReference>
<dbReference type="GeneID" id="85459957"/>
<evidence type="ECO:0008006" key="6">
    <source>
        <dbReference type="Google" id="ProtNLM"/>
    </source>
</evidence>
<name>A0AAJ0AIN4_9PEZI</name>
<reference evidence="4" key="1">
    <citation type="submission" date="2021-06" db="EMBL/GenBank/DDBJ databases">
        <title>Comparative genomics, transcriptomics and evolutionary studies reveal genomic signatures of adaptation to plant cell wall in hemibiotrophic fungi.</title>
        <authorList>
            <consortium name="DOE Joint Genome Institute"/>
            <person name="Baroncelli R."/>
            <person name="Diaz J.F."/>
            <person name="Benocci T."/>
            <person name="Peng M."/>
            <person name="Battaglia E."/>
            <person name="Haridas S."/>
            <person name="Andreopoulos W."/>
            <person name="Labutti K."/>
            <person name="Pangilinan J."/>
            <person name="Floch G.L."/>
            <person name="Makela M.R."/>
            <person name="Henrissat B."/>
            <person name="Grigoriev I.V."/>
            <person name="Crouch J.A."/>
            <person name="De Vries R.P."/>
            <person name="Sukno S.A."/>
            <person name="Thon M.R."/>
        </authorList>
    </citation>
    <scope>NUCLEOTIDE SEQUENCE</scope>
    <source>
        <strain evidence="4">CBS 193.32</strain>
    </source>
</reference>
<comment type="similarity">
    <text evidence="1 3">Belongs to the short-chain dehydrogenases/reductases (SDR) family.</text>
</comment>
<comment type="caution">
    <text evidence="4">The sequence shown here is derived from an EMBL/GenBank/DDBJ whole genome shotgun (WGS) entry which is preliminary data.</text>
</comment>
<dbReference type="PANTHER" id="PTHR48107">
    <property type="entry name" value="NADPH-DEPENDENT ALDEHYDE REDUCTASE-LIKE PROTEIN, CHLOROPLASTIC-RELATED"/>
    <property type="match status" value="1"/>
</dbReference>
<dbReference type="SUPFAM" id="SSF51735">
    <property type="entry name" value="NAD(P)-binding Rossmann-fold domains"/>
    <property type="match status" value="1"/>
</dbReference>
<dbReference type="PRINTS" id="PR00081">
    <property type="entry name" value="GDHRDH"/>
</dbReference>
<dbReference type="InterPro" id="IPR036291">
    <property type="entry name" value="NAD(P)-bd_dom_sf"/>
</dbReference>
<dbReference type="RefSeq" id="XP_060427085.1">
    <property type="nucleotide sequence ID" value="XM_060575431.1"/>
</dbReference>
<evidence type="ECO:0000256" key="3">
    <source>
        <dbReference type="RuleBase" id="RU000363"/>
    </source>
</evidence>
<gene>
    <name evidence="4" type="ORF">BDP55DRAFT_671054</name>
</gene>
<evidence type="ECO:0000313" key="5">
    <source>
        <dbReference type="Proteomes" id="UP001224890"/>
    </source>
</evidence>
<dbReference type="AlphaFoldDB" id="A0AAJ0AIN4"/>
<organism evidence="4 5">
    <name type="scientific">Colletotrichum godetiae</name>
    <dbReference type="NCBI Taxonomy" id="1209918"/>
    <lineage>
        <taxon>Eukaryota</taxon>
        <taxon>Fungi</taxon>
        <taxon>Dikarya</taxon>
        <taxon>Ascomycota</taxon>
        <taxon>Pezizomycotina</taxon>
        <taxon>Sordariomycetes</taxon>
        <taxon>Hypocreomycetidae</taxon>
        <taxon>Glomerellales</taxon>
        <taxon>Glomerellaceae</taxon>
        <taxon>Colletotrichum</taxon>
        <taxon>Colletotrichum acutatum species complex</taxon>
    </lineage>
</organism>
<keyword evidence="2" id="KW-0560">Oxidoreductase</keyword>